<sequence length="115" mass="13341">MRYQADSPELTAFIKDKLTYNINSLQTRYNGIRSVANSALLRLSVRNVNAIDTTSGTTRPNVCYLDPHRSSRQLFMFICLQTDMAVQVSFDEPYRTEGKILSRIENLLRRKKTRH</sequence>
<reference evidence="1 2" key="1">
    <citation type="journal article" date="2022" name="Allergy">
        <title>Genome assembly and annotation of Periplaneta americana reveal a comprehensive cockroach allergen profile.</title>
        <authorList>
            <person name="Wang L."/>
            <person name="Xiong Q."/>
            <person name="Saelim N."/>
            <person name="Wang L."/>
            <person name="Nong W."/>
            <person name="Wan A.T."/>
            <person name="Shi M."/>
            <person name="Liu X."/>
            <person name="Cao Q."/>
            <person name="Hui J.H.L."/>
            <person name="Sookrung N."/>
            <person name="Leung T.F."/>
            <person name="Tungtrongchitr A."/>
            <person name="Tsui S.K.W."/>
        </authorList>
    </citation>
    <scope>NUCLEOTIDE SEQUENCE [LARGE SCALE GENOMIC DNA]</scope>
    <source>
        <strain evidence="1">PWHHKU_190912</strain>
    </source>
</reference>
<protein>
    <submittedName>
        <fullName evidence="1">Uncharacterized protein</fullName>
    </submittedName>
</protein>
<dbReference type="EMBL" id="JAJSOF020000023">
    <property type="protein sequence ID" value="KAJ4435972.1"/>
    <property type="molecule type" value="Genomic_DNA"/>
</dbReference>
<keyword evidence="2" id="KW-1185">Reference proteome</keyword>
<evidence type="ECO:0000313" key="2">
    <source>
        <dbReference type="Proteomes" id="UP001148838"/>
    </source>
</evidence>
<organism evidence="1 2">
    <name type="scientific">Periplaneta americana</name>
    <name type="common">American cockroach</name>
    <name type="synonym">Blatta americana</name>
    <dbReference type="NCBI Taxonomy" id="6978"/>
    <lineage>
        <taxon>Eukaryota</taxon>
        <taxon>Metazoa</taxon>
        <taxon>Ecdysozoa</taxon>
        <taxon>Arthropoda</taxon>
        <taxon>Hexapoda</taxon>
        <taxon>Insecta</taxon>
        <taxon>Pterygota</taxon>
        <taxon>Neoptera</taxon>
        <taxon>Polyneoptera</taxon>
        <taxon>Dictyoptera</taxon>
        <taxon>Blattodea</taxon>
        <taxon>Blattoidea</taxon>
        <taxon>Blattidae</taxon>
        <taxon>Blattinae</taxon>
        <taxon>Periplaneta</taxon>
    </lineage>
</organism>
<name>A0ABQ8SP72_PERAM</name>
<dbReference type="Proteomes" id="UP001148838">
    <property type="component" value="Unassembled WGS sequence"/>
</dbReference>
<proteinExistence type="predicted"/>
<gene>
    <name evidence="1" type="ORF">ANN_18595</name>
</gene>
<accession>A0ABQ8SP72</accession>
<comment type="caution">
    <text evidence="1">The sequence shown here is derived from an EMBL/GenBank/DDBJ whole genome shotgun (WGS) entry which is preliminary data.</text>
</comment>
<evidence type="ECO:0000313" key="1">
    <source>
        <dbReference type="EMBL" id="KAJ4435972.1"/>
    </source>
</evidence>